<keyword evidence="5" id="KW-1185">Reference proteome</keyword>
<proteinExistence type="inferred from homology"/>
<evidence type="ECO:0000256" key="3">
    <source>
        <dbReference type="ARBA" id="ARBA00024247"/>
    </source>
</evidence>
<evidence type="ECO:0000256" key="1">
    <source>
        <dbReference type="ARBA" id="ARBA00022741"/>
    </source>
</evidence>
<dbReference type="InterPro" id="IPR016155">
    <property type="entry name" value="Mopterin_synth/thiamin_S_b"/>
</dbReference>
<dbReference type="Proteomes" id="UP001595909">
    <property type="component" value="Unassembled WGS sequence"/>
</dbReference>
<dbReference type="CDD" id="cd00754">
    <property type="entry name" value="Ubl_MoaD"/>
    <property type="match status" value="1"/>
</dbReference>
<dbReference type="InterPro" id="IPR012675">
    <property type="entry name" value="Beta-grasp_dom_sf"/>
</dbReference>
<name>A0ABV9RJC8_9PSEU</name>
<dbReference type="InterPro" id="IPR003749">
    <property type="entry name" value="ThiS/MoaD-like"/>
</dbReference>
<dbReference type="PANTHER" id="PTHR33359:SF1">
    <property type="entry name" value="MOLYBDOPTERIN SYNTHASE SULFUR CARRIER SUBUNIT"/>
    <property type="match status" value="1"/>
</dbReference>
<dbReference type="EMBL" id="JBHSIM010000032">
    <property type="protein sequence ID" value="MFC4833649.1"/>
    <property type="molecule type" value="Genomic_DNA"/>
</dbReference>
<organism evidence="4 5">
    <name type="scientific">Actinomycetospora chibensis</name>
    <dbReference type="NCBI Taxonomy" id="663606"/>
    <lineage>
        <taxon>Bacteria</taxon>
        <taxon>Bacillati</taxon>
        <taxon>Actinomycetota</taxon>
        <taxon>Actinomycetes</taxon>
        <taxon>Pseudonocardiales</taxon>
        <taxon>Pseudonocardiaceae</taxon>
        <taxon>Actinomycetospora</taxon>
    </lineage>
</organism>
<evidence type="ECO:0000313" key="4">
    <source>
        <dbReference type="EMBL" id="MFC4833649.1"/>
    </source>
</evidence>
<dbReference type="SUPFAM" id="SSF54285">
    <property type="entry name" value="MoaD/ThiS"/>
    <property type="match status" value="1"/>
</dbReference>
<evidence type="ECO:0000256" key="2">
    <source>
        <dbReference type="ARBA" id="ARBA00024200"/>
    </source>
</evidence>
<keyword evidence="1" id="KW-0547">Nucleotide-binding</keyword>
<dbReference type="PANTHER" id="PTHR33359">
    <property type="entry name" value="MOLYBDOPTERIN SYNTHASE SULFUR CARRIER SUBUNIT"/>
    <property type="match status" value="1"/>
</dbReference>
<comment type="caution">
    <text evidence="4">The sequence shown here is derived from an EMBL/GenBank/DDBJ whole genome shotgun (WGS) entry which is preliminary data.</text>
</comment>
<gene>
    <name evidence="4" type="ORF">ACFPEL_14640</name>
</gene>
<dbReference type="InterPro" id="IPR044672">
    <property type="entry name" value="MOCS2A"/>
</dbReference>
<dbReference type="Gene3D" id="3.10.20.30">
    <property type="match status" value="1"/>
</dbReference>
<dbReference type="RefSeq" id="WP_274192081.1">
    <property type="nucleotide sequence ID" value="NZ_JAQZAM010000027.1"/>
</dbReference>
<comment type="similarity">
    <text evidence="2">Belongs to the MoaD family.</text>
</comment>
<protein>
    <recommendedName>
        <fullName evidence="3">Molybdopterin synthase sulfur carrier subunit</fullName>
    </recommendedName>
</protein>
<dbReference type="Pfam" id="PF02597">
    <property type="entry name" value="ThiS"/>
    <property type="match status" value="1"/>
</dbReference>
<sequence>MGAPTAPTTATTAPPIGVTVRYFAGAKAAAGTRSEDVTVPAGATVDDLITALAADHGEALARVLAAASFLLDEVAVRDRTLVLAEGAVVDVLPPFAGG</sequence>
<evidence type="ECO:0000313" key="5">
    <source>
        <dbReference type="Proteomes" id="UP001595909"/>
    </source>
</evidence>
<accession>A0ABV9RJC8</accession>
<reference evidence="5" key="1">
    <citation type="journal article" date="2019" name="Int. J. Syst. Evol. Microbiol.">
        <title>The Global Catalogue of Microorganisms (GCM) 10K type strain sequencing project: providing services to taxonomists for standard genome sequencing and annotation.</title>
        <authorList>
            <consortium name="The Broad Institute Genomics Platform"/>
            <consortium name="The Broad Institute Genome Sequencing Center for Infectious Disease"/>
            <person name="Wu L."/>
            <person name="Ma J."/>
        </authorList>
    </citation>
    <scope>NUCLEOTIDE SEQUENCE [LARGE SCALE GENOMIC DNA]</scope>
    <source>
        <strain evidence="5">CCUG 50347</strain>
    </source>
</reference>